<dbReference type="PANTHER" id="PTHR43520:SF8">
    <property type="entry name" value="P-TYPE CU(+) TRANSPORTER"/>
    <property type="match status" value="1"/>
</dbReference>
<dbReference type="SFLD" id="SFLDG00002">
    <property type="entry name" value="C1.7:_P-type_atpase_like"/>
    <property type="match status" value="1"/>
</dbReference>
<dbReference type="InterPro" id="IPR036412">
    <property type="entry name" value="HAD-like_sf"/>
</dbReference>
<dbReference type="GO" id="GO:0005886">
    <property type="term" value="C:plasma membrane"/>
    <property type="evidence" value="ECO:0007669"/>
    <property type="project" value="UniProtKB-SubCell"/>
</dbReference>
<evidence type="ECO:0000256" key="1">
    <source>
        <dbReference type="ARBA" id="ARBA00004651"/>
    </source>
</evidence>
<accession>A0AAW7JEY1</accession>
<dbReference type="Gene3D" id="3.30.70.100">
    <property type="match status" value="2"/>
</dbReference>
<evidence type="ECO:0000256" key="3">
    <source>
        <dbReference type="ARBA" id="ARBA00012517"/>
    </source>
</evidence>
<dbReference type="InterPro" id="IPR008250">
    <property type="entry name" value="ATPase_P-typ_transduc_dom_A_sf"/>
</dbReference>
<protein>
    <recommendedName>
        <fullName evidence="3">P-type Cu(+) transporter</fullName>
        <ecNumber evidence="3">7.2.2.8</ecNumber>
    </recommendedName>
</protein>
<dbReference type="PANTHER" id="PTHR43520">
    <property type="entry name" value="ATP7, ISOFORM B"/>
    <property type="match status" value="1"/>
</dbReference>
<keyword evidence="7 14" id="KW-0479">Metal-binding</keyword>
<keyword evidence="9 14" id="KW-0067">ATP-binding</keyword>
<keyword evidence="6 14" id="KW-0812">Transmembrane</keyword>
<evidence type="ECO:0000259" key="15">
    <source>
        <dbReference type="PROSITE" id="PS50846"/>
    </source>
</evidence>
<dbReference type="GO" id="GO:0055070">
    <property type="term" value="P:copper ion homeostasis"/>
    <property type="evidence" value="ECO:0007669"/>
    <property type="project" value="TreeGrafter"/>
</dbReference>
<evidence type="ECO:0000256" key="10">
    <source>
        <dbReference type="ARBA" id="ARBA00022967"/>
    </source>
</evidence>
<dbReference type="InterPro" id="IPR023214">
    <property type="entry name" value="HAD_sf"/>
</dbReference>
<evidence type="ECO:0000256" key="8">
    <source>
        <dbReference type="ARBA" id="ARBA00022741"/>
    </source>
</evidence>
<dbReference type="InterPro" id="IPR017969">
    <property type="entry name" value="Heavy-metal-associated_CS"/>
</dbReference>
<evidence type="ECO:0000256" key="14">
    <source>
        <dbReference type="RuleBase" id="RU362081"/>
    </source>
</evidence>
<feature type="transmembrane region" description="Helical" evidence="14">
    <location>
        <begin position="120"/>
        <end position="137"/>
    </location>
</feature>
<dbReference type="PROSITE" id="PS00154">
    <property type="entry name" value="ATPASE_E1_E2"/>
    <property type="match status" value="1"/>
</dbReference>
<sequence>MGDNDMRKDIFPVSGMSCASCAARVNKVLNKQDGVYEANVNYASATARVVYDPSRCTPSALRAAVRDAGYDLMTDAEAGTERVEVERGKEYALLRRQTVAAIVLAVPVVVMSAFFMDYAYVGYAVWLLSTMVVFGFGRRFYINAWRQLRHLSANMDTLVAGSTGVAYLFSVFNLLAPDFWLSRGIQPHVYFESASVIIAFILLGRLLESRAREKTSTAIRKLMGLQPKTVTRVTDEGESVIPVESVREGDVIVVRPGERIAADGTVCRGESYVDESMLTGEPLPAFKKQGDGVFAGTINQRGVLRFTAVKTGQDTMLSGIIRMVQDAQGSKPPVQQTVDRIAGVFVPVILLLSVVVFAIWWAFAPTAGFEHGILSMVTVLIIACPCALGLATPTALIVGIGKGAVNGILIKDASALETARRTDAIVLDKTGTVTEGRPVVTDMHWADGAGSGRAIFLSLEKNSEHPLAEAVVAALKDSHTVPVTDFANIPGRGVKGTVDGVTYYAGNEELLRENGIQADRDMAGKVAEWTEDAKTVVWFGGAGRVLAVAGIADRIKETSAQAVAMLHSMNIGVYMLTGDNEASAGYVARKTGIRHYKAKVMPDDKAAFVRQLQADGHVVAMAGDGINDSAALAQADLSIAMGKGSDIAMETSMMTILSSDLSKTAEAIRLSQLTMRTIRQNLFWAFVYNIIAVPIAAGVLYPLNGFLLNPMIGGAAMALSSVSVVTNSLRLKRKSILPVARRGDGAAGEVAGGGEDAVTRREYRIEGMMCDHCRAHVEDALNSIDGVSATVTLDPPLARIESSRELSVEYLQQIVSDKAGDYTVVEKE</sequence>
<dbReference type="Gene3D" id="3.40.1110.10">
    <property type="entry name" value="Calcium-transporting ATPase, cytoplasmic domain N"/>
    <property type="match status" value="1"/>
</dbReference>
<dbReference type="Gene3D" id="2.70.150.10">
    <property type="entry name" value="Calcium-transporting ATPase, cytoplasmic transduction domain A"/>
    <property type="match status" value="1"/>
</dbReference>
<evidence type="ECO:0000256" key="4">
    <source>
        <dbReference type="ARBA" id="ARBA00022448"/>
    </source>
</evidence>
<dbReference type="NCBIfam" id="TIGR01494">
    <property type="entry name" value="ATPase_P-type"/>
    <property type="match status" value="1"/>
</dbReference>
<organism evidence="17 19">
    <name type="scientific">Leyella lascolaii</name>
    <dbReference type="NCBI Taxonomy" id="1776379"/>
    <lineage>
        <taxon>Bacteria</taxon>
        <taxon>Pseudomonadati</taxon>
        <taxon>Bacteroidota</taxon>
        <taxon>Bacteroidia</taxon>
        <taxon>Bacteroidales</taxon>
        <taxon>Prevotellaceae</taxon>
        <taxon>Leyella</taxon>
    </lineage>
</organism>
<evidence type="ECO:0000313" key="19">
    <source>
        <dbReference type="Proteomes" id="UP001168478"/>
    </source>
</evidence>
<keyword evidence="11 14" id="KW-1133">Transmembrane helix</keyword>
<reference evidence="17" key="1">
    <citation type="submission" date="2023-06" db="EMBL/GenBank/DDBJ databases">
        <authorList>
            <person name="Zeman M."/>
            <person name="Kubasova T."/>
            <person name="Jahodarova E."/>
            <person name="Nykrynova M."/>
            <person name="Rychlik I."/>
        </authorList>
    </citation>
    <scope>NUCLEOTIDE SEQUENCE</scope>
    <source>
        <strain evidence="17">ET15</strain>
        <strain evidence="16">ET37</strain>
    </source>
</reference>
<proteinExistence type="inferred from homology"/>
<dbReference type="InterPro" id="IPR027256">
    <property type="entry name" value="P-typ_ATPase_IB"/>
</dbReference>
<evidence type="ECO:0000256" key="12">
    <source>
        <dbReference type="ARBA" id="ARBA00023065"/>
    </source>
</evidence>
<keyword evidence="18" id="KW-1185">Reference proteome</keyword>
<dbReference type="Pfam" id="PF00403">
    <property type="entry name" value="HMA"/>
    <property type="match status" value="2"/>
</dbReference>
<keyword evidence="10" id="KW-1278">Translocase</keyword>
<comment type="similarity">
    <text evidence="2 14">Belongs to the cation transport ATPase (P-type) (TC 3.A.3) family. Type IB subfamily.</text>
</comment>
<keyword evidence="4" id="KW-0813">Transport</keyword>
<dbReference type="GO" id="GO:0140581">
    <property type="term" value="F:P-type monovalent copper transporter activity"/>
    <property type="evidence" value="ECO:0007669"/>
    <property type="project" value="UniProtKB-EC"/>
</dbReference>
<keyword evidence="13 14" id="KW-0472">Membrane</keyword>
<dbReference type="Pfam" id="PF00702">
    <property type="entry name" value="Hydrolase"/>
    <property type="match status" value="1"/>
</dbReference>
<evidence type="ECO:0000313" key="18">
    <source>
        <dbReference type="Proteomes" id="UP001167831"/>
    </source>
</evidence>
<feature type="transmembrane region" description="Helical" evidence="14">
    <location>
        <begin position="341"/>
        <end position="363"/>
    </location>
</feature>
<evidence type="ECO:0000256" key="5">
    <source>
        <dbReference type="ARBA" id="ARBA00022475"/>
    </source>
</evidence>
<keyword evidence="12" id="KW-0406">Ion transport</keyword>
<dbReference type="RefSeq" id="WP_289824825.1">
    <property type="nucleotide sequence ID" value="NZ_JAUEIE010000002.1"/>
</dbReference>
<dbReference type="Gene3D" id="3.40.50.1000">
    <property type="entry name" value="HAD superfamily/HAD-like"/>
    <property type="match status" value="1"/>
</dbReference>
<dbReference type="PRINTS" id="PR00943">
    <property type="entry name" value="CUATPASE"/>
</dbReference>
<dbReference type="EMBL" id="JAUEIE010000002">
    <property type="protein sequence ID" value="MDN0022193.1"/>
    <property type="molecule type" value="Genomic_DNA"/>
</dbReference>
<dbReference type="InterPro" id="IPR018303">
    <property type="entry name" value="ATPase_P-typ_P_site"/>
</dbReference>
<dbReference type="SFLD" id="SFLDS00003">
    <property type="entry name" value="Haloacid_Dehalogenase"/>
    <property type="match status" value="1"/>
</dbReference>
<dbReference type="InterPro" id="IPR044492">
    <property type="entry name" value="P_typ_ATPase_HD_dom"/>
</dbReference>
<dbReference type="CDD" id="cd00371">
    <property type="entry name" value="HMA"/>
    <property type="match status" value="2"/>
</dbReference>
<dbReference type="AlphaFoldDB" id="A0AAW7JEY1"/>
<feature type="transmembrane region" description="Helical" evidence="14">
    <location>
        <begin position="158"/>
        <end position="176"/>
    </location>
</feature>
<dbReference type="SUPFAM" id="SSF56784">
    <property type="entry name" value="HAD-like"/>
    <property type="match status" value="1"/>
</dbReference>
<evidence type="ECO:0000256" key="6">
    <source>
        <dbReference type="ARBA" id="ARBA00022692"/>
    </source>
</evidence>
<feature type="domain" description="HMA" evidence="15">
    <location>
        <begin position="7"/>
        <end position="73"/>
    </location>
</feature>
<gene>
    <name evidence="16" type="ORF">QVN81_04020</name>
    <name evidence="17" type="ORF">QVN84_02580</name>
</gene>
<dbReference type="PROSITE" id="PS50846">
    <property type="entry name" value="HMA_2"/>
    <property type="match status" value="1"/>
</dbReference>
<keyword evidence="8 14" id="KW-0547">Nucleotide-binding</keyword>
<dbReference type="InterPro" id="IPR006121">
    <property type="entry name" value="HMA_dom"/>
</dbReference>
<dbReference type="FunFam" id="3.30.70.100:FF:000005">
    <property type="entry name" value="Copper-exporting P-type ATPase A"/>
    <property type="match status" value="1"/>
</dbReference>
<dbReference type="Proteomes" id="UP001168478">
    <property type="component" value="Unassembled WGS sequence"/>
</dbReference>
<evidence type="ECO:0000256" key="7">
    <source>
        <dbReference type="ARBA" id="ARBA00022723"/>
    </source>
</evidence>
<dbReference type="GO" id="GO:0005507">
    <property type="term" value="F:copper ion binding"/>
    <property type="evidence" value="ECO:0007669"/>
    <property type="project" value="TreeGrafter"/>
</dbReference>
<dbReference type="InterPro" id="IPR023299">
    <property type="entry name" value="ATPase_P-typ_cyto_dom_N"/>
</dbReference>
<dbReference type="SUPFAM" id="SSF55008">
    <property type="entry name" value="HMA, heavy metal-associated domain"/>
    <property type="match status" value="2"/>
</dbReference>
<evidence type="ECO:0000313" key="16">
    <source>
        <dbReference type="EMBL" id="MDN0022193.1"/>
    </source>
</evidence>
<dbReference type="PRINTS" id="PR00119">
    <property type="entry name" value="CATATPASE"/>
</dbReference>
<dbReference type="NCBIfam" id="TIGR01511">
    <property type="entry name" value="ATPase-IB1_Cu"/>
    <property type="match status" value="1"/>
</dbReference>
<dbReference type="PROSITE" id="PS01047">
    <property type="entry name" value="HMA_1"/>
    <property type="match status" value="2"/>
</dbReference>
<evidence type="ECO:0000256" key="9">
    <source>
        <dbReference type="ARBA" id="ARBA00022840"/>
    </source>
</evidence>
<feature type="transmembrane region" description="Helical" evidence="14">
    <location>
        <begin position="375"/>
        <end position="401"/>
    </location>
</feature>
<dbReference type="GO" id="GO:0016887">
    <property type="term" value="F:ATP hydrolysis activity"/>
    <property type="evidence" value="ECO:0007669"/>
    <property type="project" value="InterPro"/>
</dbReference>
<dbReference type="InterPro" id="IPR023298">
    <property type="entry name" value="ATPase_P-typ_TM_dom_sf"/>
</dbReference>
<evidence type="ECO:0000313" key="17">
    <source>
        <dbReference type="EMBL" id="MDN0024414.1"/>
    </source>
</evidence>
<dbReference type="EC" id="7.2.2.8" evidence="3"/>
<dbReference type="FunFam" id="2.70.150.10:FF:000020">
    <property type="entry name" value="Copper-exporting P-type ATPase A"/>
    <property type="match status" value="1"/>
</dbReference>
<name>A0AAW7JEY1_9BACT</name>
<evidence type="ECO:0000256" key="13">
    <source>
        <dbReference type="ARBA" id="ARBA00023136"/>
    </source>
</evidence>
<comment type="subcellular location">
    <subcellularLocation>
        <location evidence="1">Cell membrane</location>
        <topology evidence="1">Multi-pass membrane protein</topology>
    </subcellularLocation>
</comment>
<dbReference type="SUPFAM" id="SSF81665">
    <property type="entry name" value="Calcium ATPase, transmembrane domain M"/>
    <property type="match status" value="1"/>
</dbReference>
<dbReference type="InterPro" id="IPR059000">
    <property type="entry name" value="ATPase_P-type_domA"/>
</dbReference>
<dbReference type="GO" id="GO:0005524">
    <property type="term" value="F:ATP binding"/>
    <property type="evidence" value="ECO:0007669"/>
    <property type="project" value="UniProtKB-UniRule"/>
</dbReference>
<feature type="transmembrane region" description="Helical" evidence="14">
    <location>
        <begin position="682"/>
        <end position="701"/>
    </location>
</feature>
<evidence type="ECO:0000256" key="11">
    <source>
        <dbReference type="ARBA" id="ARBA00022989"/>
    </source>
</evidence>
<feature type="transmembrane region" description="Helical" evidence="14">
    <location>
        <begin position="97"/>
        <end position="114"/>
    </location>
</feature>
<dbReference type="InterPro" id="IPR036163">
    <property type="entry name" value="HMA_dom_sf"/>
</dbReference>
<feature type="transmembrane region" description="Helical" evidence="14">
    <location>
        <begin position="188"/>
        <end position="207"/>
    </location>
</feature>
<dbReference type="Pfam" id="PF00122">
    <property type="entry name" value="E1-E2_ATPase"/>
    <property type="match status" value="1"/>
</dbReference>
<dbReference type="GO" id="GO:0043682">
    <property type="term" value="F:P-type divalent copper transporter activity"/>
    <property type="evidence" value="ECO:0007669"/>
    <property type="project" value="TreeGrafter"/>
</dbReference>
<feature type="transmembrane region" description="Helical" evidence="14">
    <location>
        <begin position="707"/>
        <end position="726"/>
    </location>
</feature>
<dbReference type="NCBIfam" id="TIGR01525">
    <property type="entry name" value="ATPase-IB_hvy"/>
    <property type="match status" value="1"/>
</dbReference>
<dbReference type="CDD" id="cd02094">
    <property type="entry name" value="P-type_ATPase_Cu-like"/>
    <property type="match status" value="1"/>
</dbReference>
<dbReference type="GO" id="GO:0060003">
    <property type="term" value="P:copper ion export"/>
    <property type="evidence" value="ECO:0007669"/>
    <property type="project" value="UniProtKB-ARBA"/>
</dbReference>
<evidence type="ECO:0000256" key="2">
    <source>
        <dbReference type="ARBA" id="ARBA00006024"/>
    </source>
</evidence>
<dbReference type="Proteomes" id="UP001167831">
    <property type="component" value="Unassembled WGS sequence"/>
</dbReference>
<reference evidence="17" key="2">
    <citation type="submission" date="2023-08" db="EMBL/GenBank/DDBJ databases">
        <title>Identification and characterization of horizontal gene transfer across gut microbiota members of farm animals based on homology search.</title>
        <authorList>
            <person name="Schwarzerova J."/>
            <person name="Nykrynova M."/>
            <person name="Jureckova K."/>
            <person name="Cejkova D."/>
            <person name="Rychlik I."/>
        </authorList>
    </citation>
    <scope>NUCLEOTIDE SEQUENCE</scope>
    <source>
        <strain evidence="17">ET15</strain>
        <strain evidence="16">ET37</strain>
    </source>
</reference>
<dbReference type="SUPFAM" id="SSF81653">
    <property type="entry name" value="Calcium ATPase, transduction domain A"/>
    <property type="match status" value="1"/>
</dbReference>
<comment type="caution">
    <text evidence="17">The sequence shown here is derived from an EMBL/GenBank/DDBJ whole genome shotgun (WGS) entry which is preliminary data.</text>
</comment>
<dbReference type="SFLD" id="SFLDF00027">
    <property type="entry name" value="p-type_atpase"/>
    <property type="match status" value="1"/>
</dbReference>
<dbReference type="InterPro" id="IPR001757">
    <property type="entry name" value="P_typ_ATPase"/>
</dbReference>
<keyword evidence="5 14" id="KW-1003">Cell membrane</keyword>
<dbReference type="EMBL" id="JAUEIF010000002">
    <property type="protein sequence ID" value="MDN0024414.1"/>
    <property type="molecule type" value="Genomic_DNA"/>
</dbReference>